<dbReference type="InterPro" id="IPR036188">
    <property type="entry name" value="FAD/NAD-bd_sf"/>
</dbReference>
<dbReference type="PANTHER" id="PTHR40254:SF1">
    <property type="entry name" value="BLR0577 PROTEIN"/>
    <property type="match status" value="1"/>
</dbReference>
<evidence type="ECO:0000313" key="2">
    <source>
        <dbReference type="EMBL" id="CAB3764217.1"/>
    </source>
</evidence>
<proteinExistence type="predicted"/>
<sequence length="626" mass="69219">MTATNITVIGLGPRGISVLERILRHVERLPEEARLHIDVIDPGEAGQGSHPERQPDHLLINTIASQVTMFAPDSVGGGASLPTLVEWATANGYRRFGRRFFRVGDGSGAAITEFDYLPRCLLGEYLSWVYDFVTRQLPDRVTISHHRTRAQDVVPDGDGFQVHLANGYVARADYVFLTMGHGRRRPTGDDQLAAAFVEQHVNRNPALAFFGSPYPVNTLSTISTRSTVAIQGFGLTAHDVISELTVGRGGRFIGPEDALRYEPSGREPKLLIFSRNCLPFAARGVNQKGLTGRHHAHFFTPDAVRRLADEATIAKGDRRVDFRADVLPLIIAEMAYAYRCAASRTAVDPTTFVPTIDETRTIEAILWPLEDRQFASHAEFQAFFDERFGDDLSHAFLGNLSSPVKAATDVLRDAREALRTAIEYGAATPESHQFFCEEFNAITNRISFGPPKQRNVEFNALRAAGVLELGGGPGARVHGDHDRARFRIDTPYKDGETHRFADVLIAARLDAWSPHTDDSPLTANLLDRGLIRPYKNGDYHPGGLDIDRQLRPIGRDGIAHPRIWAIGFPVEDAHFYTHALPRPQIASRQTADAECCALQLLDAIAQRRPAFTPRTETSTDDLEATA</sequence>
<dbReference type="Pfam" id="PF13454">
    <property type="entry name" value="NAD_binding_9"/>
    <property type="match status" value="1"/>
</dbReference>
<evidence type="ECO:0000313" key="3">
    <source>
        <dbReference type="Proteomes" id="UP000494329"/>
    </source>
</evidence>
<dbReference type="PANTHER" id="PTHR40254">
    <property type="entry name" value="BLR0577 PROTEIN"/>
    <property type="match status" value="1"/>
</dbReference>
<reference evidence="2 3" key="1">
    <citation type="submission" date="2020-04" db="EMBL/GenBank/DDBJ databases">
        <authorList>
            <person name="De Canck E."/>
        </authorList>
    </citation>
    <scope>NUCLEOTIDE SEQUENCE [LARGE SCALE GENOMIC DNA]</scope>
    <source>
        <strain evidence="2 3">LMG 29739</strain>
    </source>
</reference>
<dbReference type="SUPFAM" id="SSF51905">
    <property type="entry name" value="FAD/NAD(P)-binding domain"/>
    <property type="match status" value="1"/>
</dbReference>
<feature type="domain" description="FAD-dependent urate hydroxylase HpyO/Asp monooxygenase CreE-like FAD/NAD(P)-binding" evidence="1">
    <location>
        <begin position="8"/>
        <end position="181"/>
    </location>
</feature>
<dbReference type="Proteomes" id="UP000494329">
    <property type="component" value="Unassembled WGS sequence"/>
</dbReference>
<gene>
    <name evidence="2" type="ORF">LMG29739_04279</name>
</gene>
<dbReference type="InterPro" id="IPR038732">
    <property type="entry name" value="HpyO/CreE_NAD-binding"/>
</dbReference>
<protein>
    <recommendedName>
        <fullName evidence="1">FAD-dependent urate hydroxylase HpyO/Asp monooxygenase CreE-like FAD/NAD(P)-binding domain-containing protein</fullName>
    </recommendedName>
</protein>
<dbReference type="EMBL" id="CADIKF010000037">
    <property type="protein sequence ID" value="CAB3764217.1"/>
    <property type="molecule type" value="Genomic_DNA"/>
</dbReference>
<dbReference type="AlphaFoldDB" id="A0A6J5EEN8"/>
<name>A0A6J5EEN8_9BURK</name>
<evidence type="ECO:0000259" key="1">
    <source>
        <dbReference type="Pfam" id="PF13454"/>
    </source>
</evidence>
<dbReference type="InterPro" id="IPR052189">
    <property type="entry name" value="L-asp_N-monooxygenase_NS-form"/>
</dbReference>
<dbReference type="RefSeq" id="WP_175113096.1">
    <property type="nucleotide sequence ID" value="NZ_CADIKF010000037.1"/>
</dbReference>
<organism evidence="2 3">
    <name type="scientific">Paraburkholderia solisilvae</name>
    <dbReference type="NCBI Taxonomy" id="624376"/>
    <lineage>
        <taxon>Bacteria</taxon>
        <taxon>Pseudomonadati</taxon>
        <taxon>Pseudomonadota</taxon>
        <taxon>Betaproteobacteria</taxon>
        <taxon>Burkholderiales</taxon>
        <taxon>Burkholderiaceae</taxon>
        <taxon>Paraburkholderia</taxon>
    </lineage>
</organism>
<keyword evidence="3" id="KW-1185">Reference proteome</keyword>
<accession>A0A6J5EEN8</accession>